<dbReference type="GO" id="GO:0006270">
    <property type="term" value="P:DNA replication initiation"/>
    <property type="evidence" value="ECO:0007669"/>
    <property type="project" value="InterPro"/>
</dbReference>
<evidence type="ECO:0000259" key="3">
    <source>
        <dbReference type="Pfam" id="PF01051"/>
    </source>
</evidence>
<organism evidence="4">
    <name type="scientific">Macrococcus psychrotolerans</name>
    <dbReference type="NCBI Taxonomy" id="3039389"/>
    <lineage>
        <taxon>Bacteria</taxon>
        <taxon>Bacillati</taxon>
        <taxon>Bacillota</taxon>
        <taxon>Bacilli</taxon>
        <taxon>Bacillales</taxon>
        <taxon>Staphylococcaceae</taxon>
        <taxon>Macrococcus</taxon>
    </lineage>
</organism>
<sequence>MIDLVKYHNNLNSVVFGKFNANEMNLFFSIISKLKDKGEDTVIFSWNELKDLSRYKPTATQRFVSDLDKTYKKMLELNYGQTFVKKKRLTYSRFVLFTSFHIDCDMNDDGDLDASTGIVAIKINPELRHILNDLEQWTQYSLEEFIKLKSTYSKTIFRLLKQFRTTGYLKLSVEEFREQLDIPNSYRMSHINQKVISVAEKELNAHFKNLKINKIKAKKKGAPVVAIEFRWSPEKTGTFVDYSKKKQPRELTPKWLKNEGQQNRSTDEMSEEELEIEREKLRKELAELENAKQTEIDEYIK</sequence>
<proteinExistence type="inferred from homology"/>
<dbReference type="Gene3D" id="1.10.10.10">
    <property type="entry name" value="Winged helix-like DNA-binding domain superfamily/Winged helix DNA-binding domain"/>
    <property type="match status" value="2"/>
</dbReference>
<name>A0AAT9PB03_9STAP</name>
<dbReference type="InterPro" id="IPR036388">
    <property type="entry name" value="WH-like_DNA-bd_sf"/>
</dbReference>
<accession>A0AAT9PB03</accession>
<protein>
    <submittedName>
        <fullName evidence="4">Replication initiation protein</fullName>
    </submittedName>
</protein>
<comment type="similarity">
    <text evidence="1">Belongs to the initiator RepB protein family.</text>
</comment>
<reference evidence="4" key="1">
    <citation type="submission" date="2021-07" db="EMBL/GenBank/DDBJ databases">
        <title>Prevalence and characterization of methicillin-resistant Macrococcus spp. in food producing animals and meat in Switzerland in 2019.</title>
        <authorList>
            <person name="Keller J.E."/>
            <person name="Schwendener S."/>
            <person name="Neuenschwander J."/>
            <person name="Overesch G."/>
            <person name="Perreten V."/>
        </authorList>
    </citation>
    <scope>NUCLEOTIDE SEQUENCE</scope>
    <source>
        <strain evidence="4">19Msa1099</strain>
        <plasmid evidence="4">p19Msa1099-6</plasmid>
    </source>
</reference>
<feature type="region of interest" description="Disordered" evidence="2">
    <location>
        <begin position="251"/>
        <end position="275"/>
    </location>
</feature>
<evidence type="ECO:0000313" key="4">
    <source>
        <dbReference type="EMBL" id="QYA34229.1"/>
    </source>
</evidence>
<evidence type="ECO:0000256" key="2">
    <source>
        <dbReference type="SAM" id="MobiDB-lite"/>
    </source>
</evidence>
<dbReference type="EMBL" id="CP079962">
    <property type="protein sequence ID" value="QYA34229.1"/>
    <property type="molecule type" value="Genomic_DNA"/>
</dbReference>
<dbReference type="AlphaFoldDB" id="A0AAT9PB03"/>
<dbReference type="GO" id="GO:0003887">
    <property type="term" value="F:DNA-directed DNA polymerase activity"/>
    <property type="evidence" value="ECO:0007669"/>
    <property type="project" value="InterPro"/>
</dbReference>
<gene>
    <name evidence="4" type="ORF">KYI10_12555</name>
</gene>
<dbReference type="Pfam" id="PF01051">
    <property type="entry name" value="Rep3_N"/>
    <property type="match status" value="1"/>
</dbReference>
<feature type="domain" description="Initiator Rep protein WH1" evidence="3">
    <location>
        <begin position="5"/>
        <end position="161"/>
    </location>
</feature>
<geneLocation type="plasmid" evidence="4">
    <name>p19Msa1099-6</name>
</geneLocation>
<dbReference type="InterPro" id="IPR036390">
    <property type="entry name" value="WH_DNA-bd_sf"/>
</dbReference>
<dbReference type="InterPro" id="IPR000525">
    <property type="entry name" value="Initiator_Rep_WH1"/>
</dbReference>
<evidence type="ECO:0000256" key="1">
    <source>
        <dbReference type="ARBA" id="ARBA00038283"/>
    </source>
</evidence>
<keyword evidence="4" id="KW-0614">Plasmid</keyword>
<dbReference type="Pfam" id="PF21205">
    <property type="entry name" value="Rep3_C"/>
    <property type="match status" value="1"/>
</dbReference>
<dbReference type="SUPFAM" id="SSF46785">
    <property type="entry name" value="Winged helix' DNA-binding domain"/>
    <property type="match status" value="1"/>
</dbReference>